<dbReference type="Proteomes" id="UP000652761">
    <property type="component" value="Unassembled WGS sequence"/>
</dbReference>
<proteinExistence type="predicted"/>
<dbReference type="PANTHER" id="PTHR35465">
    <property type="entry name" value="CAVEOLIN-1 PROTEIN"/>
    <property type="match status" value="1"/>
</dbReference>
<feature type="transmembrane region" description="Helical" evidence="1">
    <location>
        <begin position="153"/>
        <end position="174"/>
    </location>
</feature>
<feature type="transmembrane region" description="Helical" evidence="1">
    <location>
        <begin position="48"/>
        <end position="72"/>
    </location>
</feature>
<dbReference type="OrthoDB" id="3360032at2759"/>
<organism evidence="2 3">
    <name type="scientific">Colocasia esculenta</name>
    <name type="common">Wild taro</name>
    <name type="synonym">Arum esculentum</name>
    <dbReference type="NCBI Taxonomy" id="4460"/>
    <lineage>
        <taxon>Eukaryota</taxon>
        <taxon>Viridiplantae</taxon>
        <taxon>Streptophyta</taxon>
        <taxon>Embryophyta</taxon>
        <taxon>Tracheophyta</taxon>
        <taxon>Spermatophyta</taxon>
        <taxon>Magnoliopsida</taxon>
        <taxon>Liliopsida</taxon>
        <taxon>Araceae</taxon>
        <taxon>Aroideae</taxon>
        <taxon>Colocasieae</taxon>
        <taxon>Colocasia</taxon>
    </lineage>
</organism>
<keyword evidence="1" id="KW-1133">Transmembrane helix</keyword>
<sequence>MAGPVVGASIKILDVGKELMGEVIPLKMGQRLYQLRGLRASTWYEVKISYPASVCLPTSILVFVNIIFLFNIPARFSIQLKRGVSDMYFGTNRRLLNTEKLIFKADIDKLIEAYVLVTVEAAGIVAKPHARERDTVLFNIVCDELSFGIPHKAWCVGIVAVLCLVLAVIAPYHLPSRFLSRNQIDEQRELASLKAS</sequence>
<gene>
    <name evidence="2" type="ORF">Taro_045967</name>
</gene>
<evidence type="ECO:0000256" key="1">
    <source>
        <dbReference type="SAM" id="Phobius"/>
    </source>
</evidence>
<protein>
    <submittedName>
        <fullName evidence="2">Uncharacterized protein</fullName>
    </submittedName>
</protein>
<keyword evidence="1" id="KW-0472">Membrane</keyword>
<keyword evidence="3" id="KW-1185">Reference proteome</keyword>
<keyword evidence="1" id="KW-0812">Transmembrane</keyword>
<name>A0A843WXV6_COLES</name>
<dbReference type="PANTHER" id="PTHR35465:SF1">
    <property type="entry name" value="PHOSPHATIDYLINOSITOL-GLYCAN BIOSYNTHESIS CLASS X PROTEIN"/>
    <property type="match status" value="1"/>
</dbReference>
<dbReference type="AlphaFoldDB" id="A0A843WXV6"/>
<evidence type="ECO:0000313" key="3">
    <source>
        <dbReference type="Proteomes" id="UP000652761"/>
    </source>
</evidence>
<comment type="caution">
    <text evidence="2">The sequence shown here is derived from an EMBL/GenBank/DDBJ whole genome shotgun (WGS) entry which is preliminary data.</text>
</comment>
<accession>A0A843WXV6</accession>
<evidence type="ECO:0000313" key="2">
    <source>
        <dbReference type="EMBL" id="MQM13047.1"/>
    </source>
</evidence>
<dbReference type="EMBL" id="NMUH01005541">
    <property type="protein sequence ID" value="MQM13047.1"/>
    <property type="molecule type" value="Genomic_DNA"/>
</dbReference>
<reference evidence="2" key="1">
    <citation type="submission" date="2017-07" db="EMBL/GenBank/DDBJ databases">
        <title>Taro Niue Genome Assembly and Annotation.</title>
        <authorList>
            <person name="Atibalentja N."/>
            <person name="Keating K."/>
            <person name="Fields C.J."/>
        </authorList>
    </citation>
    <scope>NUCLEOTIDE SEQUENCE</scope>
    <source>
        <strain evidence="2">Niue_2</strain>
        <tissue evidence="2">Leaf</tissue>
    </source>
</reference>